<evidence type="ECO:0000256" key="3">
    <source>
        <dbReference type="ARBA" id="ARBA00022723"/>
    </source>
</evidence>
<dbReference type="GO" id="GO:0005737">
    <property type="term" value="C:cytoplasm"/>
    <property type="evidence" value="ECO:0007669"/>
    <property type="project" value="UniProtKB-SubCell"/>
</dbReference>
<evidence type="ECO:0000256" key="12">
    <source>
        <dbReference type="ARBA" id="ARBA00023125"/>
    </source>
</evidence>
<sequence length="100" mass="11517">MHGSGKEEIEFQYMNDRGDVVIRKHPFEGILNNMARRYKETESMSVREELAKNISNRPCADCDGSRLRPEARNVYIGPTNLPMISEKALVKPSNFLPHFH</sequence>
<dbReference type="InterPro" id="IPR041552">
    <property type="entry name" value="UvrA_DNA-bd"/>
</dbReference>
<keyword evidence="3" id="KW-0479">Metal-binding</keyword>
<dbReference type="PANTHER" id="PTHR43152:SF3">
    <property type="entry name" value="UVRABC SYSTEM PROTEIN A"/>
    <property type="match status" value="1"/>
</dbReference>
<keyword evidence="11" id="KW-0267">Excision nuclease</keyword>
<dbReference type="EMBL" id="LR134405">
    <property type="protein sequence ID" value="VEH68374.1"/>
    <property type="molecule type" value="Genomic_DNA"/>
</dbReference>
<dbReference type="GO" id="GO:0003677">
    <property type="term" value="F:DNA binding"/>
    <property type="evidence" value="ECO:0007669"/>
    <property type="project" value="UniProtKB-KW"/>
</dbReference>
<dbReference type="GO" id="GO:0006281">
    <property type="term" value="P:DNA repair"/>
    <property type="evidence" value="ECO:0007669"/>
    <property type="project" value="UniProtKB-KW"/>
</dbReference>
<keyword evidence="9" id="KW-0862">Zinc</keyword>
<evidence type="ECO:0000259" key="14">
    <source>
        <dbReference type="Pfam" id="PF17755"/>
    </source>
</evidence>
<keyword evidence="2" id="KW-0963">Cytoplasm</keyword>
<evidence type="ECO:0000256" key="10">
    <source>
        <dbReference type="ARBA" id="ARBA00022840"/>
    </source>
</evidence>
<dbReference type="Pfam" id="PF17755">
    <property type="entry name" value="UvrA_DNA-bind"/>
    <property type="match status" value="1"/>
</dbReference>
<dbReference type="GO" id="GO:0004518">
    <property type="term" value="F:nuclease activity"/>
    <property type="evidence" value="ECO:0007669"/>
    <property type="project" value="UniProtKB-KW"/>
</dbReference>
<keyword evidence="8" id="KW-0863">Zinc-finger</keyword>
<protein>
    <submittedName>
        <fullName evidence="15">UvrABC system protein A</fullName>
    </submittedName>
</protein>
<keyword evidence="13" id="KW-0234">DNA repair</keyword>
<dbReference type="GO" id="GO:0005524">
    <property type="term" value="F:ATP binding"/>
    <property type="evidence" value="ECO:0007669"/>
    <property type="project" value="UniProtKB-KW"/>
</dbReference>
<keyword evidence="7" id="KW-0228">DNA excision</keyword>
<keyword evidence="10" id="KW-0067">ATP-binding</keyword>
<evidence type="ECO:0000256" key="2">
    <source>
        <dbReference type="ARBA" id="ARBA00022490"/>
    </source>
</evidence>
<dbReference type="Gene3D" id="1.10.8.280">
    <property type="entry name" value="ABC transporter ATPase domain-like"/>
    <property type="match status" value="1"/>
</dbReference>
<keyword evidence="12" id="KW-0238">DNA-binding</keyword>
<feature type="domain" description="UvrA DNA-binding" evidence="14">
    <location>
        <begin position="1"/>
        <end position="52"/>
    </location>
</feature>
<evidence type="ECO:0000256" key="1">
    <source>
        <dbReference type="ARBA" id="ARBA00004496"/>
    </source>
</evidence>
<dbReference type="AlphaFoldDB" id="A0A448MTC1"/>
<evidence type="ECO:0000256" key="13">
    <source>
        <dbReference type="ARBA" id="ARBA00023204"/>
    </source>
</evidence>
<evidence type="ECO:0000256" key="7">
    <source>
        <dbReference type="ARBA" id="ARBA00022769"/>
    </source>
</evidence>
<dbReference type="PANTHER" id="PTHR43152">
    <property type="entry name" value="UVRABC SYSTEM PROTEIN A"/>
    <property type="match status" value="1"/>
</dbReference>
<keyword evidence="4" id="KW-0677">Repeat</keyword>
<name>A0A448MTC1_9PAST</name>
<evidence type="ECO:0000256" key="4">
    <source>
        <dbReference type="ARBA" id="ARBA00022737"/>
    </source>
</evidence>
<evidence type="ECO:0000256" key="6">
    <source>
        <dbReference type="ARBA" id="ARBA00022763"/>
    </source>
</evidence>
<keyword evidence="5" id="KW-0547">Nucleotide-binding</keyword>
<evidence type="ECO:0000313" key="16">
    <source>
        <dbReference type="Proteomes" id="UP000278733"/>
    </source>
</evidence>
<evidence type="ECO:0000256" key="9">
    <source>
        <dbReference type="ARBA" id="ARBA00022833"/>
    </source>
</evidence>
<organism evidence="15 16">
    <name type="scientific">Rodentibacter pneumotropicus</name>
    <dbReference type="NCBI Taxonomy" id="758"/>
    <lineage>
        <taxon>Bacteria</taxon>
        <taxon>Pseudomonadati</taxon>
        <taxon>Pseudomonadota</taxon>
        <taxon>Gammaproteobacteria</taxon>
        <taxon>Pasteurellales</taxon>
        <taxon>Pasteurellaceae</taxon>
        <taxon>Rodentibacter</taxon>
    </lineage>
</organism>
<reference evidence="15 16" key="1">
    <citation type="submission" date="2018-12" db="EMBL/GenBank/DDBJ databases">
        <authorList>
            <consortium name="Pathogen Informatics"/>
        </authorList>
    </citation>
    <scope>NUCLEOTIDE SEQUENCE [LARGE SCALE GENOMIC DNA]</scope>
    <source>
        <strain evidence="15 16">NCTC8284</strain>
    </source>
</reference>
<dbReference type="KEGG" id="rpne:NCTC8284_03607"/>
<evidence type="ECO:0000256" key="11">
    <source>
        <dbReference type="ARBA" id="ARBA00022881"/>
    </source>
</evidence>
<gene>
    <name evidence="15" type="primary">uvrA_3</name>
    <name evidence="15" type="ORF">NCTC8284_03607</name>
</gene>
<evidence type="ECO:0000256" key="5">
    <source>
        <dbReference type="ARBA" id="ARBA00022741"/>
    </source>
</evidence>
<keyword evidence="6" id="KW-0227">DNA damage</keyword>
<accession>A0A448MTC1</accession>
<comment type="subcellular location">
    <subcellularLocation>
        <location evidence="1">Cytoplasm</location>
    </subcellularLocation>
</comment>
<proteinExistence type="predicted"/>
<evidence type="ECO:0000313" key="15">
    <source>
        <dbReference type="EMBL" id="VEH68374.1"/>
    </source>
</evidence>
<dbReference type="Proteomes" id="UP000278733">
    <property type="component" value="Chromosome"/>
</dbReference>
<evidence type="ECO:0000256" key="8">
    <source>
        <dbReference type="ARBA" id="ARBA00022771"/>
    </source>
</evidence>
<dbReference type="GO" id="GO:0008270">
    <property type="term" value="F:zinc ion binding"/>
    <property type="evidence" value="ECO:0007669"/>
    <property type="project" value="UniProtKB-KW"/>
</dbReference>